<accession>A0A5Q2TLV0</accession>
<keyword evidence="8" id="KW-1185">Reference proteome</keyword>
<dbReference type="InterPro" id="IPR013328">
    <property type="entry name" value="6PGD_dom2"/>
</dbReference>
<dbReference type="NCBIfam" id="TIGR01505">
    <property type="entry name" value="tartro_sem_red"/>
    <property type="match status" value="1"/>
</dbReference>
<evidence type="ECO:0000256" key="4">
    <source>
        <dbReference type="PIRSR" id="PIRSR000103-1"/>
    </source>
</evidence>
<feature type="domain" description="3-hydroxyisobutyrate dehydrogenase-like NAD-binding" evidence="6">
    <location>
        <begin position="165"/>
        <end position="284"/>
    </location>
</feature>
<dbReference type="InterPro" id="IPR008927">
    <property type="entry name" value="6-PGluconate_DH-like_C_sf"/>
</dbReference>
<dbReference type="GO" id="GO:0016054">
    <property type="term" value="P:organic acid catabolic process"/>
    <property type="evidence" value="ECO:0007669"/>
    <property type="project" value="UniProtKB-ARBA"/>
</dbReference>
<reference evidence="7 8" key="1">
    <citation type="submission" date="2019-11" db="EMBL/GenBank/DDBJ databases">
        <title>Gracilibacillus salitolerans sp. nov., a moderate halophile isolated from a saline soil in northwest China.</title>
        <authorList>
            <person name="Gan L."/>
        </authorList>
    </citation>
    <scope>NUCLEOTIDE SEQUENCE [LARGE SCALE GENOMIC DNA]</scope>
    <source>
        <strain evidence="7 8">SCU50</strain>
    </source>
</reference>
<dbReference type="PANTHER" id="PTHR43060">
    <property type="entry name" value="3-HYDROXYISOBUTYRATE DEHYDROGENASE-LIKE 1, MITOCHONDRIAL-RELATED"/>
    <property type="match status" value="1"/>
</dbReference>
<dbReference type="PIRSF" id="PIRSF000103">
    <property type="entry name" value="HIBADH"/>
    <property type="match status" value="1"/>
</dbReference>
<gene>
    <name evidence="7" type="ORF">GI584_18665</name>
</gene>
<dbReference type="EC" id="1.1.1.60" evidence="7"/>
<organism evidence="7 8">
    <name type="scientific">Gracilibacillus salitolerans</name>
    <dbReference type="NCBI Taxonomy" id="2663022"/>
    <lineage>
        <taxon>Bacteria</taxon>
        <taxon>Bacillati</taxon>
        <taxon>Bacillota</taxon>
        <taxon>Bacilli</taxon>
        <taxon>Bacillales</taxon>
        <taxon>Bacillaceae</taxon>
        <taxon>Gracilibacillus</taxon>
    </lineage>
</organism>
<dbReference type="EMBL" id="CP045915">
    <property type="protein sequence ID" value="QGH35949.1"/>
    <property type="molecule type" value="Genomic_DNA"/>
</dbReference>
<dbReference type="Gene3D" id="3.40.50.720">
    <property type="entry name" value="NAD(P)-binding Rossmann-like Domain"/>
    <property type="match status" value="1"/>
</dbReference>
<evidence type="ECO:0000256" key="2">
    <source>
        <dbReference type="ARBA" id="ARBA00023002"/>
    </source>
</evidence>
<dbReference type="SUPFAM" id="SSF51735">
    <property type="entry name" value="NAD(P)-binding Rossmann-fold domains"/>
    <property type="match status" value="1"/>
</dbReference>
<evidence type="ECO:0000313" key="8">
    <source>
        <dbReference type="Proteomes" id="UP000339690"/>
    </source>
</evidence>
<evidence type="ECO:0000259" key="5">
    <source>
        <dbReference type="Pfam" id="PF03446"/>
    </source>
</evidence>
<evidence type="ECO:0000259" key="6">
    <source>
        <dbReference type="Pfam" id="PF14833"/>
    </source>
</evidence>
<dbReference type="GO" id="GO:0008679">
    <property type="term" value="F:2-hydroxy-3-oxopropionate reductase activity"/>
    <property type="evidence" value="ECO:0007669"/>
    <property type="project" value="UniProtKB-EC"/>
</dbReference>
<dbReference type="PANTHER" id="PTHR43060:SF3">
    <property type="entry name" value="2-HYDROXY-3-OXOPROPIONATE REDUCTASE"/>
    <property type="match status" value="1"/>
</dbReference>
<dbReference type="InterPro" id="IPR029154">
    <property type="entry name" value="HIBADH-like_NADP-bd"/>
</dbReference>
<comment type="similarity">
    <text evidence="1">Belongs to the HIBADH-related family.</text>
</comment>
<dbReference type="Pfam" id="PF14833">
    <property type="entry name" value="NAD_binding_11"/>
    <property type="match status" value="1"/>
</dbReference>
<evidence type="ECO:0000256" key="3">
    <source>
        <dbReference type="ARBA" id="ARBA00023027"/>
    </source>
</evidence>
<feature type="domain" description="6-phosphogluconate dehydrogenase NADP-binding" evidence="5">
    <location>
        <begin position="3"/>
        <end position="162"/>
    </location>
</feature>
<keyword evidence="3" id="KW-0520">NAD</keyword>
<dbReference type="NCBIfam" id="NF008592">
    <property type="entry name" value="PRK11559.1"/>
    <property type="match status" value="1"/>
</dbReference>
<dbReference type="KEGG" id="grc:GI584_18665"/>
<sequence length="295" mass="31483">MERVGFIGLGIMGKPMAKNIMKSGYDLVVYNRSQTSVQELIKEGAEAAQSPKEVAQKVDVLVTMLPDSPDVKKVLLGVDGAIEGLSKGKMVIDMSSISPIVARELDVTLQDKGIRMMDAPVSGGESGAIEGTLAIMVGANESDYELYRKLLLAMGKSVHRVGDVGSGNVAKLVNQSIVALNIAAISEAFLLGAKSGVDPRSIYEAISGGLAGSNALNAKFPMMTDNNFMAGFTLELHKKDLDNVLKNAQSLNVEMPLTSMVTEFVEDLIKSGEAKSDHSALLKYFENLSSSKLIR</sequence>
<proteinExistence type="inferred from homology"/>
<name>A0A5Q2TLV0_9BACI</name>
<dbReference type="InterPro" id="IPR015815">
    <property type="entry name" value="HIBADH-related"/>
</dbReference>
<evidence type="ECO:0000313" key="7">
    <source>
        <dbReference type="EMBL" id="QGH35949.1"/>
    </source>
</evidence>
<dbReference type="GO" id="GO:0046487">
    <property type="term" value="P:glyoxylate metabolic process"/>
    <property type="evidence" value="ECO:0007669"/>
    <property type="project" value="InterPro"/>
</dbReference>
<dbReference type="InterPro" id="IPR006398">
    <property type="entry name" value="Tartro_sem_red"/>
</dbReference>
<dbReference type="AlphaFoldDB" id="A0A5Q2TLV0"/>
<dbReference type="Gene3D" id="1.10.1040.10">
    <property type="entry name" value="N-(1-d-carboxylethyl)-l-norvaline Dehydrogenase, domain 2"/>
    <property type="match status" value="1"/>
</dbReference>
<protein>
    <submittedName>
        <fullName evidence="7">2-hydroxy-3-oxopropionate reductase</fullName>
        <ecNumber evidence="7">1.1.1.60</ecNumber>
    </submittedName>
</protein>
<dbReference type="InterPro" id="IPR006115">
    <property type="entry name" value="6PGDH_NADP-bd"/>
</dbReference>
<feature type="active site" evidence="4">
    <location>
        <position position="171"/>
    </location>
</feature>
<dbReference type="Proteomes" id="UP000339690">
    <property type="component" value="Chromosome"/>
</dbReference>
<dbReference type="PROSITE" id="PS00895">
    <property type="entry name" value="3_HYDROXYISOBUT_DH"/>
    <property type="match status" value="1"/>
</dbReference>
<dbReference type="InterPro" id="IPR002204">
    <property type="entry name" value="3-OH-isobutyrate_DH-rel_CS"/>
</dbReference>
<dbReference type="InterPro" id="IPR036291">
    <property type="entry name" value="NAD(P)-bd_dom_sf"/>
</dbReference>
<dbReference type="Pfam" id="PF03446">
    <property type="entry name" value="NAD_binding_2"/>
    <property type="match status" value="1"/>
</dbReference>
<evidence type="ECO:0000256" key="1">
    <source>
        <dbReference type="ARBA" id="ARBA00009080"/>
    </source>
</evidence>
<dbReference type="GO" id="GO:0051287">
    <property type="term" value="F:NAD binding"/>
    <property type="evidence" value="ECO:0007669"/>
    <property type="project" value="InterPro"/>
</dbReference>
<dbReference type="SUPFAM" id="SSF48179">
    <property type="entry name" value="6-phosphogluconate dehydrogenase C-terminal domain-like"/>
    <property type="match status" value="1"/>
</dbReference>
<dbReference type="RefSeq" id="WP_153792165.1">
    <property type="nucleotide sequence ID" value="NZ_CP045915.1"/>
</dbReference>
<keyword evidence="2 7" id="KW-0560">Oxidoreductase</keyword>
<dbReference type="GO" id="GO:0050661">
    <property type="term" value="F:NADP binding"/>
    <property type="evidence" value="ECO:0007669"/>
    <property type="project" value="InterPro"/>
</dbReference>